<evidence type="ECO:0000313" key="1">
    <source>
        <dbReference type="EMBL" id="VFU35861.1"/>
    </source>
</evidence>
<gene>
    <name evidence="1" type="ORF">SVIM_LOCUS178848</name>
</gene>
<protein>
    <submittedName>
        <fullName evidence="1">Uncharacterized protein</fullName>
    </submittedName>
</protein>
<name>A0A6N2L7X6_SALVM</name>
<sequence length="89" mass="10256">MEMPIPMCAKYVLNRQQQQFFSPVDIFACVNLVRLLVPSARFVAQRLQIGFLHSLDIVLLPSNKGLCRCFPVRYIHWNSGAILLLVYCM</sequence>
<organism evidence="1">
    <name type="scientific">Salix viminalis</name>
    <name type="common">Common osier</name>
    <name type="synonym">Basket willow</name>
    <dbReference type="NCBI Taxonomy" id="40686"/>
    <lineage>
        <taxon>Eukaryota</taxon>
        <taxon>Viridiplantae</taxon>
        <taxon>Streptophyta</taxon>
        <taxon>Embryophyta</taxon>
        <taxon>Tracheophyta</taxon>
        <taxon>Spermatophyta</taxon>
        <taxon>Magnoliopsida</taxon>
        <taxon>eudicotyledons</taxon>
        <taxon>Gunneridae</taxon>
        <taxon>Pentapetalae</taxon>
        <taxon>rosids</taxon>
        <taxon>fabids</taxon>
        <taxon>Malpighiales</taxon>
        <taxon>Salicaceae</taxon>
        <taxon>Saliceae</taxon>
        <taxon>Salix</taxon>
    </lineage>
</organism>
<dbReference type="AlphaFoldDB" id="A0A6N2L7X6"/>
<reference evidence="1" key="1">
    <citation type="submission" date="2019-03" db="EMBL/GenBank/DDBJ databases">
        <authorList>
            <person name="Mank J."/>
            <person name="Almeida P."/>
        </authorList>
    </citation>
    <scope>NUCLEOTIDE SEQUENCE</scope>
    <source>
        <strain evidence="1">78183</strain>
    </source>
</reference>
<dbReference type="EMBL" id="CAADRP010001112">
    <property type="protein sequence ID" value="VFU35861.1"/>
    <property type="molecule type" value="Genomic_DNA"/>
</dbReference>
<accession>A0A6N2L7X6</accession>
<proteinExistence type="predicted"/>